<keyword evidence="1" id="KW-0479">Metal-binding</keyword>
<sequence>MPYNPDDLMVQCEECKDWFHPACMGMTIEDAKKLEQFMCSECISDGDAKGPLNSFPVAPSAEVKPESKRRKR</sequence>
<keyword evidence="7" id="KW-1185">Reference proteome</keyword>
<evidence type="ECO:0000256" key="3">
    <source>
        <dbReference type="ARBA" id="ARBA00022833"/>
    </source>
</evidence>
<feature type="domain" description="Zinc finger PHD-type" evidence="5">
    <location>
        <begin position="7"/>
        <end position="43"/>
    </location>
</feature>
<organism evidence="6 7">
    <name type="scientific">Artemisia annua</name>
    <name type="common">Sweet wormwood</name>
    <dbReference type="NCBI Taxonomy" id="35608"/>
    <lineage>
        <taxon>Eukaryota</taxon>
        <taxon>Viridiplantae</taxon>
        <taxon>Streptophyta</taxon>
        <taxon>Embryophyta</taxon>
        <taxon>Tracheophyta</taxon>
        <taxon>Spermatophyta</taxon>
        <taxon>Magnoliopsida</taxon>
        <taxon>eudicotyledons</taxon>
        <taxon>Gunneridae</taxon>
        <taxon>Pentapetalae</taxon>
        <taxon>asterids</taxon>
        <taxon>campanulids</taxon>
        <taxon>Asterales</taxon>
        <taxon>Asteraceae</taxon>
        <taxon>Asteroideae</taxon>
        <taxon>Anthemideae</taxon>
        <taxon>Artemisiinae</taxon>
        <taxon>Artemisia</taxon>
    </lineage>
</organism>
<dbReference type="InterPro" id="IPR011011">
    <property type="entry name" value="Znf_FYVE_PHD"/>
</dbReference>
<dbReference type="SMART" id="SM00249">
    <property type="entry name" value="PHD"/>
    <property type="match status" value="1"/>
</dbReference>
<accession>A0A2U1KJL1</accession>
<dbReference type="InterPro" id="IPR001965">
    <property type="entry name" value="Znf_PHD"/>
</dbReference>
<evidence type="ECO:0000259" key="5">
    <source>
        <dbReference type="SMART" id="SM00249"/>
    </source>
</evidence>
<gene>
    <name evidence="6" type="ORF">CTI12_AA594930</name>
</gene>
<feature type="region of interest" description="Disordered" evidence="4">
    <location>
        <begin position="47"/>
        <end position="72"/>
    </location>
</feature>
<dbReference type="InterPro" id="IPR019787">
    <property type="entry name" value="Znf_PHD-finger"/>
</dbReference>
<protein>
    <submittedName>
        <fullName evidence="6">Bromo adjacent homology (BAH) domain-containing protein</fullName>
    </submittedName>
</protein>
<dbReference type="STRING" id="35608.A0A2U1KJL1"/>
<dbReference type="PANTHER" id="PTHR46364">
    <property type="entry name" value="OS08G0421900 PROTEIN"/>
    <property type="match status" value="1"/>
</dbReference>
<comment type="caution">
    <text evidence="6">The sequence shown here is derived from an EMBL/GenBank/DDBJ whole genome shotgun (WGS) entry which is preliminary data.</text>
</comment>
<evidence type="ECO:0000313" key="7">
    <source>
        <dbReference type="Proteomes" id="UP000245207"/>
    </source>
</evidence>
<dbReference type="Pfam" id="PF00628">
    <property type="entry name" value="PHD"/>
    <property type="match status" value="1"/>
</dbReference>
<dbReference type="EMBL" id="PKPP01017428">
    <property type="protein sequence ID" value="PWA36970.1"/>
    <property type="molecule type" value="Genomic_DNA"/>
</dbReference>
<proteinExistence type="predicted"/>
<dbReference type="InterPro" id="IPR013083">
    <property type="entry name" value="Znf_RING/FYVE/PHD"/>
</dbReference>
<dbReference type="Gene3D" id="3.30.40.10">
    <property type="entry name" value="Zinc/RING finger domain, C3HC4 (zinc finger)"/>
    <property type="match status" value="1"/>
</dbReference>
<dbReference type="AlphaFoldDB" id="A0A2U1KJL1"/>
<evidence type="ECO:0000256" key="2">
    <source>
        <dbReference type="ARBA" id="ARBA00022771"/>
    </source>
</evidence>
<dbReference type="GO" id="GO:0008270">
    <property type="term" value="F:zinc ion binding"/>
    <property type="evidence" value="ECO:0007669"/>
    <property type="project" value="UniProtKB-KW"/>
</dbReference>
<evidence type="ECO:0000256" key="1">
    <source>
        <dbReference type="ARBA" id="ARBA00022723"/>
    </source>
</evidence>
<name>A0A2U1KJL1_ARTAN</name>
<evidence type="ECO:0000256" key="4">
    <source>
        <dbReference type="SAM" id="MobiDB-lite"/>
    </source>
</evidence>
<keyword evidence="3" id="KW-0862">Zinc</keyword>
<dbReference type="OrthoDB" id="436852at2759"/>
<keyword evidence="2" id="KW-0863">Zinc-finger</keyword>
<dbReference type="SUPFAM" id="SSF57903">
    <property type="entry name" value="FYVE/PHD zinc finger"/>
    <property type="match status" value="1"/>
</dbReference>
<dbReference type="Proteomes" id="UP000245207">
    <property type="component" value="Unassembled WGS sequence"/>
</dbReference>
<evidence type="ECO:0000313" key="6">
    <source>
        <dbReference type="EMBL" id="PWA36970.1"/>
    </source>
</evidence>
<reference evidence="6 7" key="1">
    <citation type="journal article" date="2018" name="Mol. Plant">
        <title>The genome of Artemisia annua provides insight into the evolution of Asteraceae family and artemisinin biosynthesis.</title>
        <authorList>
            <person name="Shen Q."/>
            <person name="Zhang L."/>
            <person name="Liao Z."/>
            <person name="Wang S."/>
            <person name="Yan T."/>
            <person name="Shi P."/>
            <person name="Liu M."/>
            <person name="Fu X."/>
            <person name="Pan Q."/>
            <person name="Wang Y."/>
            <person name="Lv Z."/>
            <person name="Lu X."/>
            <person name="Zhang F."/>
            <person name="Jiang W."/>
            <person name="Ma Y."/>
            <person name="Chen M."/>
            <person name="Hao X."/>
            <person name="Li L."/>
            <person name="Tang Y."/>
            <person name="Lv G."/>
            <person name="Zhou Y."/>
            <person name="Sun X."/>
            <person name="Brodelius P.E."/>
            <person name="Rose J.K.C."/>
            <person name="Tang K."/>
        </authorList>
    </citation>
    <scope>NUCLEOTIDE SEQUENCE [LARGE SCALE GENOMIC DNA]</scope>
    <source>
        <strain evidence="7">cv. Huhao1</strain>
        <tissue evidence="6">Leaf</tissue>
    </source>
</reference>